<dbReference type="GO" id="GO:0030170">
    <property type="term" value="F:pyridoxal phosphate binding"/>
    <property type="evidence" value="ECO:0007669"/>
    <property type="project" value="InterPro"/>
</dbReference>
<dbReference type="GO" id="GO:0008483">
    <property type="term" value="F:transaminase activity"/>
    <property type="evidence" value="ECO:0007669"/>
    <property type="project" value="UniProtKB-KW"/>
</dbReference>
<dbReference type="Gene3D" id="3.40.640.10">
    <property type="entry name" value="Type I PLP-dependent aspartate aminotransferase-like (Major domain)"/>
    <property type="match status" value="1"/>
</dbReference>
<dbReference type="PROSITE" id="PS00600">
    <property type="entry name" value="AA_TRANSFER_CLASS_3"/>
    <property type="match status" value="1"/>
</dbReference>
<dbReference type="Gene3D" id="3.90.1150.10">
    <property type="entry name" value="Aspartate Aminotransferase, domain 1"/>
    <property type="match status" value="1"/>
</dbReference>
<dbReference type="Pfam" id="PF00202">
    <property type="entry name" value="Aminotran_3"/>
    <property type="match status" value="1"/>
</dbReference>
<dbReference type="InterPro" id="IPR015421">
    <property type="entry name" value="PyrdxlP-dep_Trfase_major"/>
</dbReference>
<keyword evidence="5" id="KW-0032">Aminotransferase</keyword>
<comment type="cofactor">
    <cofactor evidence="1">
        <name>pyridoxal 5'-phosphate</name>
        <dbReference type="ChEBI" id="CHEBI:597326"/>
    </cofactor>
</comment>
<dbReference type="EMBL" id="QZKI01000022">
    <property type="protein sequence ID" value="RJP73922.1"/>
    <property type="molecule type" value="Genomic_DNA"/>
</dbReference>
<evidence type="ECO:0000256" key="1">
    <source>
        <dbReference type="ARBA" id="ARBA00001933"/>
    </source>
</evidence>
<dbReference type="Proteomes" id="UP000285961">
    <property type="component" value="Unassembled WGS sequence"/>
</dbReference>
<keyword evidence="3 4" id="KW-0663">Pyridoxal phosphate</keyword>
<evidence type="ECO:0000256" key="4">
    <source>
        <dbReference type="RuleBase" id="RU003560"/>
    </source>
</evidence>
<reference evidence="5 6" key="1">
    <citation type="journal article" date="2017" name="ISME J.">
        <title>Energy and carbon metabolisms in a deep terrestrial subsurface fluid microbial community.</title>
        <authorList>
            <person name="Momper L."/>
            <person name="Jungbluth S.P."/>
            <person name="Lee M.D."/>
            <person name="Amend J.P."/>
        </authorList>
    </citation>
    <scope>NUCLEOTIDE SEQUENCE [LARGE SCALE GENOMIC DNA]</scope>
    <source>
        <strain evidence="5">SURF_17</strain>
    </source>
</reference>
<evidence type="ECO:0000313" key="6">
    <source>
        <dbReference type="Proteomes" id="UP000285961"/>
    </source>
</evidence>
<comment type="caution">
    <text evidence="5">The sequence shown here is derived from an EMBL/GenBank/DDBJ whole genome shotgun (WGS) entry which is preliminary data.</text>
</comment>
<comment type="similarity">
    <text evidence="2 4">Belongs to the class-III pyridoxal-phosphate-dependent aminotransferase family.</text>
</comment>
<accession>A0A419F634</accession>
<evidence type="ECO:0000256" key="3">
    <source>
        <dbReference type="ARBA" id="ARBA00022898"/>
    </source>
</evidence>
<dbReference type="PANTHER" id="PTHR43094:SF1">
    <property type="entry name" value="AMINOTRANSFERASE CLASS-III"/>
    <property type="match status" value="1"/>
</dbReference>
<dbReference type="InterPro" id="IPR049704">
    <property type="entry name" value="Aminotrans_3_PPA_site"/>
</dbReference>
<gene>
    <name evidence="5" type="ORF">C4532_03615</name>
</gene>
<sequence>MQHETDWERIYEWDSKYYLHVKQAADEYRYLPVSHTEGNYVHMANGMKLLDFCSQVIAANLGYKHPRVTAAIKEALDKVGYVQELFCTEYRSRAAKLIMEDLLGGDGWAGRVRFVTTGSEANEQAFAIAKNITGRPNIITREYAYHGSTSGAAGASRNRYYRATLASPGSAEIRDVPNFPGGGFHIVPAPYCYRCSLGHTYPSCKQADGTLACIKVSENLIRTIGAETVAAFVTEIFYGGSAINPPPEYIPQLRAMTRRHGILWIDDEVICGFGRCGKWFAYQLYEGVTPDIMTIGKGMNGCALPVGGIVISQDIARELDKYRYWSGSTFAGHPVVAASVAAAVEFMLEENIPAVVSQKGAYLHKKLKELEGEHKCVGLAQSVGLLGGFEVVKNKATKEPFVKDDRFATYTGDISQYPEMLISEKCVLNGVMVGSTVPNTVRVAPPFTITEQEIDFGVEVLNKVLSEIDAMCD</sequence>
<dbReference type="InterPro" id="IPR015424">
    <property type="entry name" value="PyrdxlP-dep_Trfase"/>
</dbReference>
<dbReference type="SUPFAM" id="SSF53383">
    <property type="entry name" value="PLP-dependent transferases"/>
    <property type="match status" value="1"/>
</dbReference>
<protein>
    <submittedName>
        <fullName evidence="5">Aspartate aminotransferase family protein</fullName>
    </submittedName>
</protein>
<dbReference type="PANTHER" id="PTHR43094">
    <property type="entry name" value="AMINOTRANSFERASE"/>
    <property type="match status" value="1"/>
</dbReference>
<dbReference type="CDD" id="cd00610">
    <property type="entry name" value="OAT_like"/>
    <property type="match status" value="1"/>
</dbReference>
<evidence type="ECO:0000256" key="2">
    <source>
        <dbReference type="ARBA" id="ARBA00008954"/>
    </source>
</evidence>
<dbReference type="InterPro" id="IPR015422">
    <property type="entry name" value="PyrdxlP-dep_Trfase_small"/>
</dbReference>
<keyword evidence="5" id="KW-0808">Transferase</keyword>
<dbReference type="AlphaFoldDB" id="A0A419F634"/>
<dbReference type="PIRSF" id="PIRSF000521">
    <property type="entry name" value="Transaminase_4ab_Lys_Orn"/>
    <property type="match status" value="1"/>
</dbReference>
<proteinExistence type="inferred from homology"/>
<name>A0A419F634_9BACT</name>
<organism evidence="5 6">
    <name type="scientific">Candidatus Abyssobacteria bacterium SURF_17</name>
    <dbReference type="NCBI Taxonomy" id="2093361"/>
    <lineage>
        <taxon>Bacteria</taxon>
        <taxon>Pseudomonadati</taxon>
        <taxon>Candidatus Hydrogenedentota</taxon>
        <taxon>Candidatus Abyssobacteria</taxon>
    </lineage>
</organism>
<dbReference type="InterPro" id="IPR005814">
    <property type="entry name" value="Aminotrans_3"/>
</dbReference>
<evidence type="ECO:0000313" key="5">
    <source>
        <dbReference type="EMBL" id="RJP73922.1"/>
    </source>
</evidence>